<feature type="domain" description="Thioester reductase (TE)" evidence="11">
    <location>
        <begin position="15"/>
        <end position="288"/>
    </location>
</feature>
<evidence type="ECO:0000256" key="7">
    <source>
        <dbReference type="ARBA" id="ARBA00023136"/>
    </source>
</evidence>
<keyword evidence="4" id="KW-0812">Transmembrane</keyword>
<feature type="domain" description="Fatty acyl-CoA reductase C-terminal" evidence="10">
    <location>
        <begin position="361"/>
        <end position="452"/>
    </location>
</feature>
<evidence type="ECO:0000256" key="4">
    <source>
        <dbReference type="ARBA" id="ARBA00022692"/>
    </source>
</evidence>
<evidence type="ECO:0000256" key="3">
    <source>
        <dbReference type="ARBA" id="ARBA00022516"/>
    </source>
</evidence>
<comment type="catalytic activity">
    <reaction evidence="8 9">
        <text>a long-chain fatty acyl-CoA + 2 NADPH + 2 H(+) = a long-chain primary fatty alcohol + 2 NADP(+) + CoA</text>
        <dbReference type="Rhea" id="RHEA:52716"/>
        <dbReference type="ChEBI" id="CHEBI:15378"/>
        <dbReference type="ChEBI" id="CHEBI:57287"/>
        <dbReference type="ChEBI" id="CHEBI:57783"/>
        <dbReference type="ChEBI" id="CHEBI:58349"/>
        <dbReference type="ChEBI" id="CHEBI:77396"/>
        <dbReference type="ChEBI" id="CHEBI:83139"/>
        <dbReference type="EC" id="1.2.1.84"/>
    </reaction>
</comment>
<comment type="similarity">
    <text evidence="2 9">Belongs to the fatty acyl-CoA reductase family.</text>
</comment>
<dbReference type="InterPro" id="IPR013120">
    <property type="entry name" value="FAR_NAD-bd"/>
</dbReference>
<keyword evidence="3 9" id="KW-0444">Lipid biosynthesis</keyword>
<dbReference type="STRING" id="947166.A0A1D1VAT9"/>
<name>A0A1D1VAT9_RAMVA</name>
<dbReference type="GO" id="GO:0102965">
    <property type="term" value="F:alcohol-forming long-chain fatty acyl-CoA reductase activity"/>
    <property type="evidence" value="ECO:0007669"/>
    <property type="project" value="UniProtKB-EC"/>
</dbReference>
<dbReference type="GO" id="GO:0005777">
    <property type="term" value="C:peroxisome"/>
    <property type="evidence" value="ECO:0007669"/>
    <property type="project" value="TreeGrafter"/>
</dbReference>
<dbReference type="Pfam" id="PF03015">
    <property type="entry name" value="Sterile"/>
    <property type="match status" value="1"/>
</dbReference>
<dbReference type="PANTHER" id="PTHR11011:SF45">
    <property type="entry name" value="FATTY ACYL-COA REDUCTASE CG8306-RELATED"/>
    <property type="match status" value="1"/>
</dbReference>
<evidence type="ECO:0000256" key="2">
    <source>
        <dbReference type="ARBA" id="ARBA00005928"/>
    </source>
</evidence>
<reference evidence="12 13" key="1">
    <citation type="journal article" date="2016" name="Nat. Commun.">
        <title>Extremotolerant tardigrade genome and improved radiotolerance of human cultured cells by tardigrade-unique protein.</title>
        <authorList>
            <person name="Hashimoto T."/>
            <person name="Horikawa D.D."/>
            <person name="Saito Y."/>
            <person name="Kuwahara H."/>
            <person name="Kozuka-Hata H."/>
            <person name="Shin-I T."/>
            <person name="Minakuchi Y."/>
            <person name="Ohishi K."/>
            <person name="Motoyama A."/>
            <person name="Aizu T."/>
            <person name="Enomoto A."/>
            <person name="Kondo K."/>
            <person name="Tanaka S."/>
            <person name="Hara Y."/>
            <person name="Koshikawa S."/>
            <person name="Sagara H."/>
            <person name="Miura T."/>
            <person name="Yokobori S."/>
            <person name="Miyagawa K."/>
            <person name="Suzuki Y."/>
            <person name="Kubo T."/>
            <person name="Oyama M."/>
            <person name="Kohara Y."/>
            <person name="Fujiyama A."/>
            <person name="Arakawa K."/>
            <person name="Katayama T."/>
            <person name="Toyoda A."/>
            <person name="Kunieda T."/>
        </authorList>
    </citation>
    <scope>NUCLEOTIDE SEQUENCE [LARGE SCALE GENOMIC DNA]</scope>
    <source>
        <strain evidence="12 13">YOKOZUNA-1</strain>
    </source>
</reference>
<dbReference type="GO" id="GO:0080019">
    <property type="term" value="F:alcohol-forming very long-chain fatty acyl-CoA reductase activity"/>
    <property type="evidence" value="ECO:0007669"/>
    <property type="project" value="InterPro"/>
</dbReference>
<protein>
    <recommendedName>
        <fullName evidence="9">Fatty acyl-CoA reductase</fullName>
        <ecNumber evidence="9">1.2.1.84</ecNumber>
    </recommendedName>
</protein>
<dbReference type="OrthoDB" id="429813at2759"/>
<keyword evidence="5" id="KW-1133">Transmembrane helix</keyword>
<dbReference type="FunFam" id="3.40.50.720:FF:000143">
    <property type="entry name" value="Fatty acyl-CoA reductase"/>
    <property type="match status" value="1"/>
</dbReference>
<dbReference type="InterPro" id="IPR026055">
    <property type="entry name" value="FAR"/>
</dbReference>
<dbReference type="Pfam" id="PF07993">
    <property type="entry name" value="NAD_binding_4"/>
    <property type="match status" value="1"/>
</dbReference>
<dbReference type="CDD" id="cd09071">
    <property type="entry name" value="FAR_C"/>
    <property type="match status" value="1"/>
</dbReference>
<organism evidence="12 13">
    <name type="scientific">Ramazzottius varieornatus</name>
    <name type="common">Water bear</name>
    <name type="synonym">Tardigrade</name>
    <dbReference type="NCBI Taxonomy" id="947166"/>
    <lineage>
        <taxon>Eukaryota</taxon>
        <taxon>Metazoa</taxon>
        <taxon>Ecdysozoa</taxon>
        <taxon>Tardigrada</taxon>
        <taxon>Eutardigrada</taxon>
        <taxon>Parachela</taxon>
        <taxon>Hypsibioidea</taxon>
        <taxon>Ramazzottiidae</taxon>
        <taxon>Ramazzottius</taxon>
    </lineage>
</organism>
<dbReference type="Proteomes" id="UP000186922">
    <property type="component" value="Unassembled WGS sequence"/>
</dbReference>
<keyword evidence="13" id="KW-1185">Reference proteome</keyword>
<dbReference type="SUPFAM" id="SSF51735">
    <property type="entry name" value="NAD(P)-binding Rossmann-fold domains"/>
    <property type="match status" value="1"/>
</dbReference>
<dbReference type="GO" id="GO:0016020">
    <property type="term" value="C:membrane"/>
    <property type="evidence" value="ECO:0007669"/>
    <property type="project" value="UniProtKB-SubCell"/>
</dbReference>
<keyword evidence="7" id="KW-0472">Membrane</keyword>
<keyword evidence="9" id="KW-0560">Oxidoreductase</keyword>
<evidence type="ECO:0000256" key="5">
    <source>
        <dbReference type="ARBA" id="ARBA00022989"/>
    </source>
</evidence>
<evidence type="ECO:0000256" key="8">
    <source>
        <dbReference type="ARBA" id="ARBA00052530"/>
    </source>
</evidence>
<dbReference type="AlphaFoldDB" id="A0A1D1VAT9"/>
<dbReference type="CDD" id="cd05236">
    <property type="entry name" value="FAR-N_SDR_e"/>
    <property type="match status" value="1"/>
</dbReference>
<evidence type="ECO:0000256" key="9">
    <source>
        <dbReference type="RuleBase" id="RU363097"/>
    </source>
</evidence>
<evidence type="ECO:0000259" key="10">
    <source>
        <dbReference type="Pfam" id="PF03015"/>
    </source>
</evidence>
<dbReference type="PANTHER" id="PTHR11011">
    <property type="entry name" value="MALE STERILITY PROTEIN 2-RELATED"/>
    <property type="match status" value="1"/>
</dbReference>
<sequence>MSNLRDYYRGKSVFITGGTGFMGKVLVQRLLTCFPEIDRIYVHIRPSHKHGSAQNRLAAILRTAAFETVSKADKNQHVKIIAMSGDILQPNLGLSSEDTEILIEKVSVIFHTAATVKFDEALKTAVDVNVSGTRKLLMLCRQMKRLEAFIHVSTAYANCNRMDISEEVYPSPVPCDKLIEALEWMNEASVKAITAQLIPPWPNTYTYAKALAESAIVSAWEESPTFHVGIVRPSIVGAAVEHPHPGYIDNYNGPSGLLAAIGKGALRTMLGDRNAIADIVPVDYAVDVLIATPWHLESTKASKPWVYNFTSGGINPMTWGYVQDSTLVNFAKNPVDNVYRIPSARFTQNWLAFHLWRTIDHMLPAYLIDTVLRIQGKKPTAVAGYAKLHRALRSLDYFTQNSWNFRNDNVKLLWESLSIEDQKVLSFDLSQLSWQDYMEKFCLGIKVFLLRESLDNLPQARKAVARQTKKTRVVLCVLFLLLTTVLCKSFRLVRRSWLVAFSTVIRLMLLLSRILKQSSILP</sequence>
<gene>
    <name evidence="12" type="primary">RvY_09214-1</name>
    <name evidence="12" type="synonym">RvY_09214.1</name>
    <name evidence="12" type="ORF">RvY_09214</name>
</gene>
<dbReference type="GO" id="GO:0035336">
    <property type="term" value="P:long-chain fatty-acyl-CoA metabolic process"/>
    <property type="evidence" value="ECO:0007669"/>
    <property type="project" value="TreeGrafter"/>
</dbReference>
<keyword evidence="9" id="KW-0521">NADP</keyword>
<dbReference type="EC" id="1.2.1.84" evidence="9"/>
<comment type="caution">
    <text evidence="12">The sequence shown here is derived from an EMBL/GenBank/DDBJ whole genome shotgun (WGS) entry which is preliminary data.</text>
</comment>
<evidence type="ECO:0000259" key="11">
    <source>
        <dbReference type="Pfam" id="PF07993"/>
    </source>
</evidence>
<keyword evidence="6 9" id="KW-0443">Lipid metabolism</keyword>
<proteinExistence type="inferred from homology"/>
<accession>A0A1D1VAT9</accession>
<dbReference type="Gene3D" id="3.40.50.720">
    <property type="entry name" value="NAD(P)-binding Rossmann-like Domain"/>
    <property type="match status" value="1"/>
</dbReference>
<evidence type="ECO:0000313" key="12">
    <source>
        <dbReference type="EMBL" id="GAU98010.1"/>
    </source>
</evidence>
<dbReference type="InterPro" id="IPR033640">
    <property type="entry name" value="FAR_C"/>
</dbReference>
<comment type="subcellular location">
    <subcellularLocation>
        <location evidence="1">Membrane</location>
        <topology evidence="1">Multi-pass membrane protein</topology>
    </subcellularLocation>
</comment>
<evidence type="ECO:0000313" key="13">
    <source>
        <dbReference type="Proteomes" id="UP000186922"/>
    </source>
</evidence>
<comment type="function">
    <text evidence="9">Catalyzes the reduction of fatty acyl-CoA to fatty alcohols.</text>
</comment>
<evidence type="ECO:0000256" key="1">
    <source>
        <dbReference type="ARBA" id="ARBA00004141"/>
    </source>
</evidence>
<dbReference type="InterPro" id="IPR036291">
    <property type="entry name" value="NAD(P)-bd_dom_sf"/>
</dbReference>
<dbReference type="EMBL" id="BDGG01000004">
    <property type="protein sequence ID" value="GAU98010.1"/>
    <property type="molecule type" value="Genomic_DNA"/>
</dbReference>
<evidence type="ECO:0000256" key="6">
    <source>
        <dbReference type="ARBA" id="ARBA00023098"/>
    </source>
</evidence>